<sequence length="66" mass="7203">MQLHIILKFAIIFVLLTSSIGGSNTMRLPDRHSNSLNAIGVLGLSKCGNGQKFNSKLNRCMNVWSG</sequence>
<keyword evidence="3" id="KW-1185">Reference proteome</keyword>
<protein>
    <recommendedName>
        <fullName evidence="4">Secreted protein</fullName>
    </recommendedName>
</protein>
<accession>E9FVS2</accession>
<proteinExistence type="predicted"/>
<organism evidence="2 3">
    <name type="scientific">Daphnia pulex</name>
    <name type="common">Water flea</name>
    <dbReference type="NCBI Taxonomy" id="6669"/>
    <lineage>
        <taxon>Eukaryota</taxon>
        <taxon>Metazoa</taxon>
        <taxon>Ecdysozoa</taxon>
        <taxon>Arthropoda</taxon>
        <taxon>Crustacea</taxon>
        <taxon>Branchiopoda</taxon>
        <taxon>Diplostraca</taxon>
        <taxon>Cladocera</taxon>
        <taxon>Anomopoda</taxon>
        <taxon>Daphniidae</taxon>
        <taxon>Daphnia</taxon>
    </lineage>
</organism>
<reference evidence="2 3" key="1">
    <citation type="journal article" date="2011" name="Science">
        <title>The ecoresponsive genome of Daphnia pulex.</title>
        <authorList>
            <person name="Colbourne J.K."/>
            <person name="Pfrender M.E."/>
            <person name="Gilbert D."/>
            <person name="Thomas W.K."/>
            <person name="Tucker A."/>
            <person name="Oakley T.H."/>
            <person name="Tokishita S."/>
            <person name="Aerts A."/>
            <person name="Arnold G.J."/>
            <person name="Basu M.K."/>
            <person name="Bauer D.J."/>
            <person name="Caceres C.E."/>
            <person name="Carmel L."/>
            <person name="Casola C."/>
            <person name="Choi J.H."/>
            <person name="Detter J.C."/>
            <person name="Dong Q."/>
            <person name="Dusheyko S."/>
            <person name="Eads B.D."/>
            <person name="Frohlich T."/>
            <person name="Geiler-Samerotte K.A."/>
            <person name="Gerlach D."/>
            <person name="Hatcher P."/>
            <person name="Jogdeo S."/>
            <person name="Krijgsveld J."/>
            <person name="Kriventseva E.V."/>
            <person name="Kultz D."/>
            <person name="Laforsch C."/>
            <person name="Lindquist E."/>
            <person name="Lopez J."/>
            <person name="Manak J.R."/>
            <person name="Muller J."/>
            <person name="Pangilinan J."/>
            <person name="Patwardhan R.P."/>
            <person name="Pitluck S."/>
            <person name="Pritham E.J."/>
            <person name="Rechtsteiner A."/>
            <person name="Rho M."/>
            <person name="Rogozin I.B."/>
            <person name="Sakarya O."/>
            <person name="Salamov A."/>
            <person name="Schaack S."/>
            <person name="Shapiro H."/>
            <person name="Shiga Y."/>
            <person name="Skalitzky C."/>
            <person name="Smith Z."/>
            <person name="Souvorov A."/>
            <person name="Sung W."/>
            <person name="Tang Z."/>
            <person name="Tsuchiya D."/>
            <person name="Tu H."/>
            <person name="Vos H."/>
            <person name="Wang M."/>
            <person name="Wolf Y.I."/>
            <person name="Yamagata H."/>
            <person name="Yamada T."/>
            <person name="Ye Y."/>
            <person name="Shaw J.R."/>
            <person name="Andrews J."/>
            <person name="Crease T.J."/>
            <person name="Tang H."/>
            <person name="Lucas S.M."/>
            <person name="Robertson H.M."/>
            <person name="Bork P."/>
            <person name="Koonin E.V."/>
            <person name="Zdobnov E.M."/>
            <person name="Grigoriev I.V."/>
            <person name="Lynch M."/>
            <person name="Boore J.L."/>
        </authorList>
    </citation>
    <scope>NUCLEOTIDE SEQUENCE [LARGE SCALE GENOMIC DNA]</scope>
</reference>
<dbReference type="KEGG" id="dpx:DAPPUDRAFT_310844"/>
<dbReference type="InParanoid" id="E9FVS2"/>
<evidence type="ECO:0000313" key="3">
    <source>
        <dbReference type="Proteomes" id="UP000000305"/>
    </source>
</evidence>
<gene>
    <name evidence="2" type="ORF">DAPPUDRAFT_310844</name>
</gene>
<dbReference type="Proteomes" id="UP000000305">
    <property type="component" value="Unassembled WGS sequence"/>
</dbReference>
<evidence type="ECO:0000256" key="1">
    <source>
        <dbReference type="SAM" id="SignalP"/>
    </source>
</evidence>
<feature type="chain" id="PRO_5003236441" description="Secreted protein" evidence="1">
    <location>
        <begin position="22"/>
        <end position="66"/>
    </location>
</feature>
<evidence type="ECO:0008006" key="4">
    <source>
        <dbReference type="Google" id="ProtNLM"/>
    </source>
</evidence>
<dbReference type="AlphaFoldDB" id="E9FVS2"/>
<feature type="signal peptide" evidence="1">
    <location>
        <begin position="1"/>
        <end position="21"/>
    </location>
</feature>
<keyword evidence="1" id="KW-0732">Signal</keyword>
<evidence type="ECO:0000313" key="2">
    <source>
        <dbReference type="EMBL" id="EFX89056.1"/>
    </source>
</evidence>
<name>E9FVS2_DAPPU</name>
<dbReference type="HOGENOM" id="CLU_206128_0_0_1"/>
<dbReference type="EMBL" id="GL732525">
    <property type="protein sequence ID" value="EFX89056.1"/>
    <property type="molecule type" value="Genomic_DNA"/>
</dbReference>